<evidence type="ECO:0000313" key="2">
    <source>
        <dbReference type="Proteomes" id="UP000326396"/>
    </source>
</evidence>
<name>A0A5N6N2J9_9ASTR</name>
<accession>A0A5N6N2J9</accession>
<comment type="caution">
    <text evidence="1">The sequence shown here is derived from an EMBL/GenBank/DDBJ whole genome shotgun (WGS) entry which is preliminary data.</text>
</comment>
<sequence length="123" mass="14287">MDPRDASMRCYDMICASAARAECYDDKMQEDERMIVNQDYNWVWLLPYLLRGKYDVAPIYALWGLFPYLLRDEYDVAPIFVWGKYGSSSTCYWESMVAPVLVTGQKSCERTGRSPVKEQAEVV</sequence>
<evidence type="ECO:0000313" key="1">
    <source>
        <dbReference type="EMBL" id="KAD4180344.1"/>
    </source>
</evidence>
<gene>
    <name evidence="1" type="ORF">E3N88_28935</name>
</gene>
<keyword evidence="2" id="KW-1185">Reference proteome</keyword>
<dbReference type="Proteomes" id="UP000326396">
    <property type="component" value="Linkage Group LG4"/>
</dbReference>
<dbReference type="AlphaFoldDB" id="A0A5N6N2J9"/>
<protein>
    <submittedName>
        <fullName evidence="1">Uncharacterized protein</fullName>
    </submittedName>
</protein>
<reference evidence="1 2" key="1">
    <citation type="submission" date="2019-05" db="EMBL/GenBank/DDBJ databases">
        <title>Mikania micrantha, genome provides insights into the molecular mechanism of rapid growth.</title>
        <authorList>
            <person name="Liu B."/>
        </authorList>
    </citation>
    <scope>NUCLEOTIDE SEQUENCE [LARGE SCALE GENOMIC DNA]</scope>
    <source>
        <strain evidence="1">NLD-2019</strain>
        <tissue evidence="1">Leaf</tissue>
    </source>
</reference>
<organism evidence="1 2">
    <name type="scientific">Mikania micrantha</name>
    <name type="common">bitter vine</name>
    <dbReference type="NCBI Taxonomy" id="192012"/>
    <lineage>
        <taxon>Eukaryota</taxon>
        <taxon>Viridiplantae</taxon>
        <taxon>Streptophyta</taxon>
        <taxon>Embryophyta</taxon>
        <taxon>Tracheophyta</taxon>
        <taxon>Spermatophyta</taxon>
        <taxon>Magnoliopsida</taxon>
        <taxon>eudicotyledons</taxon>
        <taxon>Gunneridae</taxon>
        <taxon>Pentapetalae</taxon>
        <taxon>asterids</taxon>
        <taxon>campanulids</taxon>
        <taxon>Asterales</taxon>
        <taxon>Asteraceae</taxon>
        <taxon>Asteroideae</taxon>
        <taxon>Heliantheae alliance</taxon>
        <taxon>Eupatorieae</taxon>
        <taxon>Mikania</taxon>
    </lineage>
</organism>
<dbReference type="EMBL" id="SZYD01000014">
    <property type="protein sequence ID" value="KAD4180344.1"/>
    <property type="molecule type" value="Genomic_DNA"/>
</dbReference>
<proteinExistence type="predicted"/>